<dbReference type="EMBL" id="QVRA01000043">
    <property type="protein sequence ID" value="RJG51711.1"/>
    <property type="molecule type" value="Genomic_DNA"/>
</dbReference>
<dbReference type="SUPFAM" id="SSF159594">
    <property type="entry name" value="XCC0632-like"/>
    <property type="match status" value="1"/>
</dbReference>
<comment type="caution">
    <text evidence="3">The sequence shown here is derived from an EMBL/GenBank/DDBJ whole genome shotgun (WGS) entry which is preliminary data.</text>
</comment>
<dbReference type="Pfam" id="PF03886">
    <property type="entry name" value="ABC_trans_aux"/>
    <property type="match status" value="1"/>
</dbReference>
<evidence type="ECO:0000313" key="3">
    <source>
        <dbReference type="EMBL" id="RJG51711.1"/>
    </source>
</evidence>
<evidence type="ECO:0000256" key="1">
    <source>
        <dbReference type="SAM" id="MobiDB-lite"/>
    </source>
</evidence>
<keyword evidence="4" id="KW-1185">Reference proteome</keyword>
<feature type="domain" description="ABC-type transport auxiliary lipoprotein component" evidence="2">
    <location>
        <begin position="46"/>
        <end position="200"/>
    </location>
</feature>
<dbReference type="InterPro" id="IPR005586">
    <property type="entry name" value="ABC_trans_aux"/>
</dbReference>
<dbReference type="PROSITE" id="PS51257">
    <property type="entry name" value="PROKAR_LIPOPROTEIN"/>
    <property type="match status" value="1"/>
</dbReference>
<gene>
    <name evidence="3" type="ORF">D0Z70_23005</name>
</gene>
<organism evidence="3 4">
    <name type="scientific">Sphingobium terrigena</name>
    <dbReference type="NCBI Taxonomy" id="2304063"/>
    <lineage>
        <taxon>Bacteria</taxon>
        <taxon>Pseudomonadati</taxon>
        <taxon>Pseudomonadota</taxon>
        <taxon>Alphaproteobacteria</taxon>
        <taxon>Sphingomonadales</taxon>
        <taxon>Sphingomonadaceae</taxon>
        <taxon>Sphingobium</taxon>
    </lineage>
</organism>
<proteinExistence type="predicted"/>
<feature type="region of interest" description="Disordered" evidence="1">
    <location>
        <begin position="201"/>
        <end position="232"/>
    </location>
</feature>
<dbReference type="Proteomes" id="UP000283469">
    <property type="component" value="Unassembled WGS sequence"/>
</dbReference>
<dbReference type="Gene3D" id="3.40.50.10610">
    <property type="entry name" value="ABC-type transport auxiliary lipoprotein component"/>
    <property type="match status" value="1"/>
</dbReference>
<dbReference type="AlphaFoldDB" id="A0A418YL64"/>
<name>A0A418YL64_9SPHN</name>
<dbReference type="OrthoDB" id="7465901at2"/>
<reference evidence="3 4" key="1">
    <citation type="submission" date="2018-08" db="EMBL/GenBank/DDBJ databases">
        <title>Sphingobium sp. EO9.</title>
        <authorList>
            <person name="Park Y."/>
            <person name="Kim K.H."/>
            <person name="Jeon C.O."/>
        </authorList>
    </citation>
    <scope>NUCLEOTIDE SEQUENCE [LARGE SCALE GENOMIC DNA]</scope>
    <source>
        <strain evidence="3 4">EO9</strain>
    </source>
</reference>
<accession>A0A418YL64</accession>
<protein>
    <recommendedName>
        <fullName evidence="2">ABC-type transport auxiliary lipoprotein component domain-containing protein</fullName>
    </recommendedName>
</protein>
<feature type="compositionally biased region" description="Basic and acidic residues" evidence="1">
    <location>
        <begin position="212"/>
        <end position="232"/>
    </location>
</feature>
<sequence length="232" mass="25422">MTLSTRNRTFALLSSALLLGSCGNLLGGGERADLFRFGVVEPTSVTGMQGALPTRSVSLLRPRFSQEVEGDRMLTTRGERALYLKGVRWVAPVPDLFTQALMRQYAARAPDVRLTGVRNATGASHALQIDIERFEARYALDGGEKAPPIVIIEGDATLFDLTDRRPVEAKRFLVQEPASANTTSGIVAAFDRAVARSTTELTDWSAQTARKHSTERALDTSKDRMERKQGIN</sequence>
<evidence type="ECO:0000313" key="4">
    <source>
        <dbReference type="Proteomes" id="UP000283469"/>
    </source>
</evidence>
<evidence type="ECO:0000259" key="2">
    <source>
        <dbReference type="Pfam" id="PF03886"/>
    </source>
</evidence>